<gene>
    <name evidence="1" type="ORF">PoB_005827900</name>
</gene>
<comment type="caution">
    <text evidence="1">The sequence shown here is derived from an EMBL/GenBank/DDBJ whole genome shotgun (WGS) entry which is preliminary data.</text>
</comment>
<organism evidence="1 2">
    <name type="scientific">Plakobranchus ocellatus</name>
    <dbReference type="NCBI Taxonomy" id="259542"/>
    <lineage>
        <taxon>Eukaryota</taxon>
        <taxon>Metazoa</taxon>
        <taxon>Spiralia</taxon>
        <taxon>Lophotrochozoa</taxon>
        <taxon>Mollusca</taxon>
        <taxon>Gastropoda</taxon>
        <taxon>Heterobranchia</taxon>
        <taxon>Euthyneura</taxon>
        <taxon>Panpulmonata</taxon>
        <taxon>Sacoglossa</taxon>
        <taxon>Placobranchoidea</taxon>
        <taxon>Plakobranchidae</taxon>
        <taxon>Plakobranchus</taxon>
    </lineage>
</organism>
<dbReference type="PANTHER" id="PTHR34487">
    <property type="entry name" value="ACYL-ACP THIOESTERASE"/>
    <property type="match status" value="1"/>
</dbReference>
<evidence type="ECO:0008006" key="3">
    <source>
        <dbReference type="Google" id="ProtNLM"/>
    </source>
</evidence>
<protein>
    <recommendedName>
        <fullName evidence="3">Acyl-ACP thioesterase</fullName>
    </recommendedName>
</protein>
<dbReference type="AlphaFoldDB" id="A0AAV4CGA8"/>
<dbReference type="Gene3D" id="3.10.129.10">
    <property type="entry name" value="Hotdog Thioesterase"/>
    <property type="match status" value="2"/>
</dbReference>
<proteinExistence type="predicted"/>
<name>A0AAV4CGA8_9GAST</name>
<reference evidence="1 2" key="1">
    <citation type="journal article" date="2021" name="Elife">
        <title>Chloroplast acquisition without the gene transfer in kleptoplastic sea slugs, Plakobranchus ocellatus.</title>
        <authorList>
            <person name="Maeda T."/>
            <person name="Takahashi S."/>
            <person name="Yoshida T."/>
            <person name="Shimamura S."/>
            <person name="Takaki Y."/>
            <person name="Nagai Y."/>
            <person name="Toyoda A."/>
            <person name="Suzuki Y."/>
            <person name="Arimoto A."/>
            <person name="Ishii H."/>
            <person name="Satoh N."/>
            <person name="Nishiyama T."/>
            <person name="Hasebe M."/>
            <person name="Maruyama T."/>
            <person name="Minagawa J."/>
            <person name="Obokata J."/>
            <person name="Shigenobu S."/>
        </authorList>
    </citation>
    <scope>NUCLEOTIDE SEQUENCE [LARGE SCALE GENOMIC DNA]</scope>
</reference>
<evidence type="ECO:0000313" key="2">
    <source>
        <dbReference type="Proteomes" id="UP000735302"/>
    </source>
</evidence>
<dbReference type="EMBL" id="BLXT01006428">
    <property type="protein sequence ID" value="GFO31774.1"/>
    <property type="molecule type" value="Genomic_DNA"/>
</dbReference>
<dbReference type="InterPro" id="IPR029069">
    <property type="entry name" value="HotDog_dom_sf"/>
</dbReference>
<sequence length="288" mass="32779">MATQVQDYAIDIDTDALKVESHFPGISYDDFDRGGGISPWKICRMFEAGRSIPFFQGNFLDFNQLVSRNFGFFVLGGDYYFDSCLWEVTRKYHFFPYKIRLELINVGQTSLTIRQVLVNKLDSKEIATFYGKLVYVDKLARRPTALPYWHREKFGHLKKEMDGQAKIMVDSKKVVPEGAFQVETLVAASDTDHNGHTNQGSYVRFCLDAAETANKAGVLECVQGDICFYPILKMTVSYKGETYHGDRLITSVWPDDLSPPVLHFAIKRQGKLVLTASITFKPRPKSKL</sequence>
<dbReference type="SUPFAM" id="SSF54637">
    <property type="entry name" value="Thioesterase/thiol ester dehydrase-isomerase"/>
    <property type="match status" value="2"/>
</dbReference>
<accession>A0AAV4CGA8</accession>
<dbReference type="Proteomes" id="UP000735302">
    <property type="component" value="Unassembled WGS sequence"/>
</dbReference>
<dbReference type="PANTHER" id="PTHR34487:SF1">
    <property type="entry name" value="ACYL-ACP THIOESTERASE"/>
    <property type="match status" value="1"/>
</dbReference>
<evidence type="ECO:0000313" key="1">
    <source>
        <dbReference type="EMBL" id="GFO31774.1"/>
    </source>
</evidence>
<keyword evidence="2" id="KW-1185">Reference proteome</keyword>